<comment type="caution">
    <text evidence="2">The sequence shown here is derived from an EMBL/GenBank/DDBJ whole genome shotgun (WGS) entry which is preliminary data.</text>
</comment>
<dbReference type="InterPro" id="IPR055100">
    <property type="entry name" value="GNAT_LYC1-like"/>
</dbReference>
<evidence type="ECO:0000313" key="3">
    <source>
        <dbReference type="Proteomes" id="UP000233524"/>
    </source>
</evidence>
<reference evidence="2 3" key="1">
    <citation type="journal article" date="2017" name="G3 (Bethesda)">
        <title>First Draft Genome Sequence of the Pathogenic Fungus Lomentospora prolificans (Formerly Scedosporium prolificans).</title>
        <authorList>
            <person name="Luo R."/>
            <person name="Zimin A."/>
            <person name="Workman R."/>
            <person name="Fan Y."/>
            <person name="Pertea G."/>
            <person name="Grossman N."/>
            <person name="Wear M.P."/>
            <person name="Jia B."/>
            <person name="Miller H."/>
            <person name="Casadevall A."/>
            <person name="Timp W."/>
            <person name="Zhang S.X."/>
            <person name="Salzberg S.L."/>
        </authorList>
    </citation>
    <scope>NUCLEOTIDE SEQUENCE [LARGE SCALE GENOMIC DNA]</scope>
    <source>
        <strain evidence="2 3">JHH-5317</strain>
    </source>
</reference>
<sequence>MSTSPFANVVFDEATPDQRKRTWEDNGAVWAGPLTLKEYIARESTLAQTPQCQDGNCRYWVLYHRDDPLDIISSCETHRKKIFVRPRRGAGGETKELDAYSVASVHTHPKYRARGMAGYLLGNVLDFLDARVQWSFLYSDIGRQYYAQMGWNMFRAEQMTMSVIEPGFVVPERVKLVRGAGPDVRELCERDAVALRARITALPEDGKTHVAMVPTYEQISWQHTSANFSAVHIAGRPVANVGAVVSSGESWVLWYHDFHERELKIQRVVALDEAKAVDDIRDLFEAACVEAGAWGFKDVVAWGPGETVTLGAKALANGPRGYVKLVWNDRLEYSLPSLRWTDDADAGEVVWHESEYYSWC</sequence>
<name>A0A2N3N9Q5_9PEZI</name>
<dbReference type="AlphaFoldDB" id="A0A2N3N9Q5"/>
<proteinExistence type="predicted"/>
<dbReference type="STRING" id="41688.A0A2N3N9Q5"/>
<dbReference type="PANTHER" id="PTHR34815:SF4">
    <property type="entry name" value="N-ACETYLTRANSFERASE DOMAIN-CONTAINING PROTEIN"/>
    <property type="match status" value="1"/>
</dbReference>
<organism evidence="2 3">
    <name type="scientific">Lomentospora prolificans</name>
    <dbReference type="NCBI Taxonomy" id="41688"/>
    <lineage>
        <taxon>Eukaryota</taxon>
        <taxon>Fungi</taxon>
        <taxon>Dikarya</taxon>
        <taxon>Ascomycota</taxon>
        <taxon>Pezizomycotina</taxon>
        <taxon>Sordariomycetes</taxon>
        <taxon>Hypocreomycetidae</taxon>
        <taxon>Microascales</taxon>
        <taxon>Microascaceae</taxon>
        <taxon>Lomentospora</taxon>
    </lineage>
</organism>
<dbReference type="Pfam" id="PF22998">
    <property type="entry name" value="GNAT_LYC1-like"/>
    <property type="match status" value="1"/>
</dbReference>
<dbReference type="EMBL" id="NLAX01000010">
    <property type="protein sequence ID" value="PKS09144.1"/>
    <property type="molecule type" value="Genomic_DNA"/>
</dbReference>
<dbReference type="InParanoid" id="A0A2N3N9Q5"/>
<dbReference type="VEuPathDB" id="FungiDB:jhhlp_003758"/>
<dbReference type="SUPFAM" id="SSF55729">
    <property type="entry name" value="Acyl-CoA N-acyltransferases (Nat)"/>
    <property type="match status" value="1"/>
</dbReference>
<gene>
    <name evidence="2" type="ORF">jhhlp_003758</name>
</gene>
<dbReference type="OrthoDB" id="2020070at2759"/>
<feature type="domain" description="LYC1 C-terminal" evidence="1">
    <location>
        <begin position="182"/>
        <end position="360"/>
    </location>
</feature>
<dbReference type="Proteomes" id="UP000233524">
    <property type="component" value="Unassembled WGS sequence"/>
</dbReference>
<dbReference type="Gene3D" id="3.40.630.30">
    <property type="match status" value="1"/>
</dbReference>
<keyword evidence="3" id="KW-1185">Reference proteome</keyword>
<evidence type="ECO:0000313" key="2">
    <source>
        <dbReference type="EMBL" id="PKS09144.1"/>
    </source>
</evidence>
<dbReference type="InterPro" id="IPR053013">
    <property type="entry name" value="LAT"/>
</dbReference>
<evidence type="ECO:0000259" key="1">
    <source>
        <dbReference type="Pfam" id="PF22998"/>
    </source>
</evidence>
<dbReference type="InterPro" id="IPR016181">
    <property type="entry name" value="Acyl_CoA_acyltransferase"/>
</dbReference>
<accession>A0A2N3N9Q5</accession>
<dbReference type="FunCoup" id="A0A2N3N9Q5">
    <property type="interactions" value="82"/>
</dbReference>
<dbReference type="PANTHER" id="PTHR34815">
    <property type="entry name" value="LYSINE ACETYLTRANSFERASE"/>
    <property type="match status" value="1"/>
</dbReference>
<protein>
    <recommendedName>
        <fullName evidence="1">LYC1 C-terminal domain-containing protein</fullName>
    </recommendedName>
</protein>